<keyword evidence="3" id="KW-1185">Reference proteome</keyword>
<dbReference type="RefSeq" id="WP_073382590.1">
    <property type="nucleotide sequence ID" value="NZ_FQZK01000021.1"/>
</dbReference>
<proteinExistence type="predicted"/>
<evidence type="ECO:0000259" key="1">
    <source>
        <dbReference type="Pfam" id="PF02384"/>
    </source>
</evidence>
<dbReference type="Gene3D" id="1.10.10.10">
    <property type="entry name" value="Winged helix-like DNA-binding domain superfamily/Winged helix DNA-binding domain"/>
    <property type="match status" value="1"/>
</dbReference>
<dbReference type="InterPro" id="IPR052916">
    <property type="entry name" value="Type-I_RE_MTase_Subunit"/>
</dbReference>
<dbReference type="STRING" id="758803.SAMN05421803_12165"/>
<organism evidence="2 3">
    <name type="scientific">Nocardiopsis flavescens</name>
    <dbReference type="NCBI Taxonomy" id="758803"/>
    <lineage>
        <taxon>Bacteria</taxon>
        <taxon>Bacillati</taxon>
        <taxon>Actinomycetota</taxon>
        <taxon>Actinomycetes</taxon>
        <taxon>Streptosporangiales</taxon>
        <taxon>Nocardiopsidaceae</taxon>
        <taxon>Nocardiopsis</taxon>
    </lineage>
</organism>
<keyword evidence="2" id="KW-0808">Transferase</keyword>
<dbReference type="SUPFAM" id="SSF53335">
    <property type="entry name" value="S-adenosyl-L-methionine-dependent methyltransferases"/>
    <property type="match status" value="1"/>
</dbReference>
<protein>
    <submittedName>
        <fullName evidence="2">N-6 DNA Methylase</fullName>
    </submittedName>
</protein>
<keyword evidence="2" id="KW-0489">Methyltransferase</keyword>
<dbReference type="InterPro" id="IPR029063">
    <property type="entry name" value="SAM-dependent_MTases_sf"/>
</dbReference>
<dbReference type="OrthoDB" id="9784823at2"/>
<dbReference type="SUPFAM" id="SSF116734">
    <property type="entry name" value="DNA methylase specificity domain"/>
    <property type="match status" value="1"/>
</dbReference>
<dbReference type="PANTHER" id="PTHR42998:SF1">
    <property type="entry name" value="TYPE I RESTRICTION ENZYME HINDI METHYLASE SUBUNIT"/>
    <property type="match status" value="1"/>
</dbReference>
<dbReference type="Proteomes" id="UP000184452">
    <property type="component" value="Unassembled WGS sequence"/>
</dbReference>
<dbReference type="PANTHER" id="PTHR42998">
    <property type="entry name" value="TYPE I RESTRICTION ENZYME HINDVIIP M PROTEIN-RELATED"/>
    <property type="match status" value="1"/>
</dbReference>
<dbReference type="GO" id="GO:0032259">
    <property type="term" value="P:methylation"/>
    <property type="evidence" value="ECO:0007669"/>
    <property type="project" value="UniProtKB-KW"/>
</dbReference>
<name>A0A1M6SXH4_9ACTN</name>
<reference evidence="2 3" key="1">
    <citation type="submission" date="2016-11" db="EMBL/GenBank/DDBJ databases">
        <authorList>
            <person name="Jaros S."/>
            <person name="Januszkiewicz K."/>
            <person name="Wedrychowicz H."/>
        </authorList>
    </citation>
    <scope>NUCLEOTIDE SEQUENCE [LARGE SCALE GENOMIC DNA]</scope>
    <source>
        <strain evidence="2 3">CGMCC 4.5723</strain>
    </source>
</reference>
<dbReference type="GO" id="GO:0003677">
    <property type="term" value="F:DNA binding"/>
    <property type="evidence" value="ECO:0007669"/>
    <property type="project" value="InterPro"/>
</dbReference>
<feature type="domain" description="DNA methylase adenine-specific" evidence="1">
    <location>
        <begin position="164"/>
        <end position="397"/>
    </location>
</feature>
<gene>
    <name evidence="2" type="ORF">SAMN05421803_12165</name>
</gene>
<dbReference type="PRINTS" id="PR00507">
    <property type="entry name" value="N12N6MTFRASE"/>
</dbReference>
<evidence type="ECO:0000313" key="2">
    <source>
        <dbReference type="EMBL" id="SHK49394.1"/>
    </source>
</evidence>
<dbReference type="Gene3D" id="3.40.50.150">
    <property type="entry name" value="Vaccinia Virus protein VP39"/>
    <property type="match status" value="1"/>
</dbReference>
<sequence>MDTGDVEVTSADIARIAGVKPTAVSNWRRRHDDFPRPVGGTDRSPRFDLAQVEHWLSAHRGAPTIDPDQRLWQAVDSLRSTAPAESALAWVGTLLLHLHRHHAPPAARNTDPRALFEAARTGFTASLAAAGLEHLAGPDAPPGTHLPALADAAVRAAAGSSPAQAFERLLERLDQRAPSGSHTLPPALADLMVRLAGPAVGDGALADPACGRGELLLAAGRAGRSPLHGQDRDAPSARLTALRAGFAGLLDRRLTLNVGDALRSPAPTPDGADAVLCAPPFGERNWGAEELVEDERWVYGVPPRLESDLAWAQHCLSLARPGGAVVMVMPPGAAARPSGRRIRREMLRAGVFRAVISLPPGLAAHYAVPLQLWVLRRPEPGRAPAPVLLADTSPHAPGDPADEASVSALVDRLWKGFLDDPAAAAEPGVSRAVDVLDLLDEDVDLTPRPRLPVPRAADVDLESFARDRRRVEASLRALRALVPRPPEEEALPEPTRMVTLAELARAGSVTIRRPAARRGDQGRGTGGPRIEARVISGEDVALGRPASGREEVDADPMRNPPVQEGDVLIPAVAARPVARVAAETDAGAYPGPGLYVVRTNPGAVDPWFLAGFVTSTAESRTTARAGSSMRGGLRVDPARMRLPVLPVQEQQRHGEMFRQVARFREALHELDALGQGLADRGVDLIAGRWTPGHAAP</sequence>
<dbReference type="InterPro" id="IPR036388">
    <property type="entry name" value="WH-like_DNA-bd_sf"/>
</dbReference>
<dbReference type="GO" id="GO:0008170">
    <property type="term" value="F:N-methyltransferase activity"/>
    <property type="evidence" value="ECO:0007669"/>
    <property type="project" value="InterPro"/>
</dbReference>
<dbReference type="EMBL" id="FQZK01000021">
    <property type="protein sequence ID" value="SHK49394.1"/>
    <property type="molecule type" value="Genomic_DNA"/>
</dbReference>
<dbReference type="Pfam" id="PF02384">
    <property type="entry name" value="N6_Mtase"/>
    <property type="match status" value="1"/>
</dbReference>
<dbReference type="AlphaFoldDB" id="A0A1M6SXH4"/>
<accession>A0A1M6SXH4</accession>
<dbReference type="CDD" id="cd02440">
    <property type="entry name" value="AdoMet_MTases"/>
    <property type="match status" value="1"/>
</dbReference>
<dbReference type="InterPro" id="IPR003356">
    <property type="entry name" value="DNA_methylase_A-5"/>
</dbReference>
<evidence type="ECO:0000313" key="3">
    <source>
        <dbReference type="Proteomes" id="UP000184452"/>
    </source>
</evidence>